<evidence type="ECO:0000256" key="1">
    <source>
        <dbReference type="SAM" id="Phobius"/>
    </source>
</evidence>
<evidence type="ECO:0000313" key="3">
    <source>
        <dbReference type="Proteomes" id="UP000198767"/>
    </source>
</evidence>
<keyword evidence="1 2" id="KW-0812">Transmembrane</keyword>
<accession>A0A1G5QAE4</accession>
<gene>
    <name evidence="2" type="ORF">SAMN04488118_103371</name>
</gene>
<feature type="transmembrane region" description="Helical" evidence="1">
    <location>
        <begin position="86"/>
        <end position="105"/>
    </location>
</feature>
<organism evidence="2 3">
    <name type="scientific">Epibacterium ulvae</name>
    <dbReference type="NCBI Taxonomy" id="1156985"/>
    <lineage>
        <taxon>Bacteria</taxon>
        <taxon>Pseudomonadati</taxon>
        <taxon>Pseudomonadota</taxon>
        <taxon>Alphaproteobacteria</taxon>
        <taxon>Rhodobacterales</taxon>
        <taxon>Roseobacteraceae</taxon>
        <taxon>Epibacterium</taxon>
    </lineage>
</organism>
<dbReference type="Proteomes" id="UP000198767">
    <property type="component" value="Unassembled WGS sequence"/>
</dbReference>
<dbReference type="RefSeq" id="WP_090217516.1">
    <property type="nucleotide sequence ID" value="NZ_FMWG01000003.1"/>
</dbReference>
<keyword evidence="3" id="KW-1185">Reference proteome</keyword>
<keyword evidence="1" id="KW-0472">Membrane</keyword>
<dbReference type="AlphaFoldDB" id="A0A1G5QAE4"/>
<proteinExistence type="predicted"/>
<dbReference type="STRING" id="1156985.SAMN04488118_103371"/>
<keyword evidence="1" id="KW-1133">Transmembrane helix</keyword>
<evidence type="ECO:0000313" key="2">
    <source>
        <dbReference type="EMBL" id="SCZ58657.1"/>
    </source>
</evidence>
<sequence>MTDGKPNATITEADLIAFADGTIDPARRALVADAIARDSELAATIAAFRQQTIVLRQVFDPVFAEPIPQKFVETVQTDHVLRPWRMLAAACAILTIGVCMGWIALDVVFGDPLGTSLGQRGALAYATFGAHDAPDLDVSSAEILEGHWLIKTLLRDTPVPDLEPLGMKLAGGRLMMGETQPAALLIYHGENGRKLTIFMRSDIDPVRTIPIRQHSDAYFRSAYWAQNEVGFAISGNLSPERLYATAEFVRAQGQI</sequence>
<protein>
    <submittedName>
        <fullName evidence="2">Transmembrane transcriptional regulator (Anti-sigma factor RsiW)</fullName>
    </submittedName>
</protein>
<reference evidence="2 3" key="1">
    <citation type="submission" date="2016-10" db="EMBL/GenBank/DDBJ databases">
        <authorList>
            <person name="de Groot N.N."/>
        </authorList>
    </citation>
    <scope>NUCLEOTIDE SEQUENCE [LARGE SCALE GENOMIC DNA]</scope>
    <source>
        <strain evidence="2 3">U95</strain>
    </source>
</reference>
<dbReference type="OrthoDB" id="7187254at2"/>
<name>A0A1G5QAE4_9RHOB</name>
<dbReference type="EMBL" id="FMWG01000003">
    <property type="protein sequence ID" value="SCZ58657.1"/>
    <property type="molecule type" value="Genomic_DNA"/>
</dbReference>